<sequence>MQMGVAAELQIGEDDHHHTSTSTIWLNRRRSASCKGITLSNHCDKKSDKKASDHGNASNKQKKQLCLCAPTTHAGSFRCRLHRAADTANAATAHKPLVSSSIKCSGKKSFGSRNMAQSRIGTLDLQATLPRLSRFGRAAAAASTGGCHPISVALRNNEPFYQPRVLNKH</sequence>
<dbReference type="PANTHER" id="PTHR33132">
    <property type="entry name" value="OSJNBB0118P14.9 PROTEIN"/>
    <property type="match status" value="1"/>
</dbReference>
<dbReference type="OrthoDB" id="1924025at2759"/>
<dbReference type="EMBL" id="HG739095">
    <property type="protein sequence ID" value="CDP03958.1"/>
    <property type="molecule type" value="Genomic_DNA"/>
</dbReference>
<dbReference type="Proteomes" id="UP000295252">
    <property type="component" value="Chromosome I"/>
</dbReference>
<feature type="region of interest" description="Disordered" evidence="1">
    <location>
        <begin position="1"/>
        <end position="23"/>
    </location>
</feature>
<dbReference type="PANTHER" id="PTHR33132:SF135">
    <property type="entry name" value="OS02G0799700 PROTEIN"/>
    <property type="match status" value="1"/>
</dbReference>
<evidence type="ECO:0000313" key="2">
    <source>
        <dbReference type="EMBL" id="CDP03958.1"/>
    </source>
</evidence>
<evidence type="ECO:0000256" key="1">
    <source>
        <dbReference type="SAM" id="MobiDB-lite"/>
    </source>
</evidence>
<evidence type="ECO:0000313" key="3">
    <source>
        <dbReference type="Proteomes" id="UP000295252"/>
    </source>
</evidence>
<name>A0A068U8M0_COFCA</name>
<organism evidence="2 3">
    <name type="scientific">Coffea canephora</name>
    <name type="common">Robusta coffee</name>
    <dbReference type="NCBI Taxonomy" id="49390"/>
    <lineage>
        <taxon>Eukaryota</taxon>
        <taxon>Viridiplantae</taxon>
        <taxon>Streptophyta</taxon>
        <taxon>Embryophyta</taxon>
        <taxon>Tracheophyta</taxon>
        <taxon>Spermatophyta</taxon>
        <taxon>Magnoliopsida</taxon>
        <taxon>eudicotyledons</taxon>
        <taxon>Gunneridae</taxon>
        <taxon>Pentapetalae</taxon>
        <taxon>asterids</taxon>
        <taxon>lamiids</taxon>
        <taxon>Gentianales</taxon>
        <taxon>Rubiaceae</taxon>
        <taxon>Ixoroideae</taxon>
        <taxon>Gardenieae complex</taxon>
        <taxon>Bertiereae - Coffeeae clade</taxon>
        <taxon>Coffeeae</taxon>
        <taxon>Coffea</taxon>
    </lineage>
</organism>
<dbReference type="AlphaFoldDB" id="A0A068U8M0"/>
<keyword evidence="3" id="KW-1185">Reference proteome</keyword>
<accession>A0A068U8M0</accession>
<protein>
    <submittedName>
        <fullName evidence="2">Uncharacterized protein</fullName>
    </submittedName>
</protein>
<dbReference type="InParanoid" id="A0A068U8M0"/>
<dbReference type="Gramene" id="CDP03958">
    <property type="protein sequence ID" value="CDP03958"/>
    <property type="gene ID" value="GSCOC_T00016472001"/>
</dbReference>
<dbReference type="OMA" id="VWATRTK"/>
<gene>
    <name evidence="2" type="ORF">GSCOC_T00016472001</name>
</gene>
<reference evidence="3" key="1">
    <citation type="journal article" date="2014" name="Science">
        <title>The coffee genome provides insight into the convergent evolution of caffeine biosynthesis.</title>
        <authorList>
            <person name="Denoeud F."/>
            <person name="Carretero-Paulet L."/>
            <person name="Dereeper A."/>
            <person name="Droc G."/>
            <person name="Guyot R."/>
            <person name="Pietrella M."/>
            <person name="Zheng C."/>
            <person name="Alberti A."/>
            <person name="Anthony F."/>
            <person name="Aprea G."/>
            <person name="Aury J.M."/>
            <person name="Bento P."/>
            <person name="Bernard M."/>
            <person name="Bocs S."/>
            <person name="Campa C."/>
            <person name="Cenci A."/>
            <person name="Combes M.C."/>
            <person name="Crouzillat D."/>
            <person name="Da Silva C."/>
            <person name="Daddiego L."/>
            <person name="De Bellis F."/>
            <person name="Dussert S."/>
            <person name="Garsmeur O."/>
            <person name="Gayraud T."/>
            <person name="Guignon V."/>
            <person name="Jahn K."/>
            <person name="Jamilloux V."/>
            <person name="Joet T."/>
            <person name="Labadie K."/>
            <person name="Lan T."/>
            <person name="Leclercq J."/>
            <person name="Lepelley M."/>
            <person name="Leroy T."/>
            <person name="Li L.T."/>
            <person name="Librado P."/>
            <person name="Lopez L."/>
            <person name="Munoz A."/>
            <person name="Noel B."/>
            <person name="Pallavicini A."/>
            <person name="Perrotta G."/>
            <person name="Poncet V."/>
            <person name="Pot D."/>
            <person name="Priyono X."/>
            <person name="Rigoreau M."/>
            <person name="Rouard M."/>
            <person name="Rozas J."/>
            <person name="Tranchant-Dubreuil C."/>
            <person name="VanBuren R."/>
            <person name="Zhang Q."/>
            <person name="Andrade A.C."/>
            <person name="Argout X."/>
            <person name="Bertrand B."/>
            <person name="de Kochko A."/>
            <person name="Graziosi G."/>
            <person name="Henry R.J."/>
            <person name="Jayarama X."/>
            <person name="Ming R."/>
            <person name="Nagai C."/>
            <person name="Rounsley S."/>
            <person name="Sankoff D."/>
            <person name="Giuliano G."/>
            <person name="Albert V.A."/>
            <person name="Wincker P."/>
            <person name="Lashermes P."/>
        </authorList>
    </citation>
    <scope>NUCLEOTIDE SEQUENCE [LARGE SCALE GENOMIC DNA]</scope>
    <source>
        <strain evidence="3">cv. DH200-94</strain>
    </source>
</reference>
<proteinExistence type="predicted"/>